<keyword evidence="1" id="KW-1133">Transmembrane helix</keyword>
<dbReference type="EMBL" id="CP162551">
    <property type="protein sequence ID" value="XDI37697.1"/>
    <property type="molecule type" value="Genomic_DNA"/>
</dbReference>
<sequence length="237" mass="27430">MQINKDTKLRDLPESIQKHLQVLASFQTKQALGSITFILFNLMLFPILVPFMDLYAWLTLPLVVIMNGWCIYLMFRNTYTIQLHAFLYIGILSCVGAWGYFISTQKYAYHVLELQSPVFFLITAAGMAIVVFAILQYYKKKMSDTSTKEKKRPTSTISYLLVGIAPGMGILFYHQVTKQSELSLVISMVGAFYIFAVFFAYFSVKFIHKYLFMRANRHLVRLEKPLKKSKNPNIEVR</sequence>
<gene>
    <name evidence="2" type="ORF">AB3N04_05095</name>
</gene>
<feature type="transmembrane region" description="Helical" evidence="1">
    <location>
        <begin position="54"/>
        <end position="73"/>
    </location>
</feature>
<evidence type="ECO:0000256" key="1">
    <source>
        <dbReference type="SAM" id="Phobius"/>
    </source>
</evidence>
<feature type="transmembrane region" description="Helical" evidence="1">
    <location>
        <begin position="31"/>
        <end position="48"/>
    </location>
</feature>
<keyword evidence="1" id="KW-0472">Membrane</keyword>
<accession>A0AB39BV65</accession>
<keyword evidence="1" id="KW-0812">Transmembrane</keyword>
<feature type="transmembrane region" description="Helical" evidence="1">
    <location>
        <begin position="182"/>
        <end position="204"/>
    </location>
</feature>
<proteinExistence type="predicted"/>
<feature type="transmembrane region" description="Helical" evidence="1">
    <location>
        <begin position="156"/>
        <end position="176"/>
    </location>
</feature>
<name>A0AB39BV65_9BACI</name>
<feature type="transmembrane region" description="Helical" evidence="1">
    <location>
        <begin position="114"/>
        <end position="135"/>
    </location>
</feature>
<organism evidence="2">
    <name type="scientific">Alkalihalophilus sp. As8PL</name>
    <dbReference type="NCBI Taxonomy" id="3237103"/>
    <lineage>
        <taxon>Bacteria</taxon>
        <taxon>Bacillati</taxon>
        <taxon>Bacillota</taxon>
        <taxon>Bacilli</taxon>
        <taxon>Bacillales</taxon>
        <taxon>Bacillaceae</taxon>
        <taxon>Alkalihalophilus</taxon>
    </lineage>
</organism>
<protein>
    <submittedName>
        <fullName evidence="2">Uncharacterized protein</fullName>
    </submittedName>
</protein>
<reference evidence="2" key="1">
    <citation type="submission" date="2024-07" db="EMBL/GenBank/DDBJ databases">
        <title>Identification and characteristics of an arsenic-resistant bacterial isolate, which belongs to a novel species.</title>
        <authorList>
            <person name="Juszczyk A."/>
            <person name="Kowalczyk A."/>
            <person name="Was K."/>
            <person name="Kosowicz W."/>
            <person name="Budzyn A."/>
            <person name="Latowski D."/>
        </authorList>
    </citation>
    <scope>NUCLEOTIDE SEQUENCE</scope>
    <source>
        <strain evidence="2">As8PL</strain>
    </source>
</reference>
<dbReference type="AlphaFoldDB" id="A0AB39BV65"/>
<evidence type="ECO:0000313" key="2">
    <source>
        <dbReference type="EMBL" id="XDI37697.1"/>
    </source>
</evidence>
<feature type="transmembrane region" description="Helical" evidence="1">
    <location>
        <begin position="85"/>
        <end position="102"/>
    </location>
</feature>
<dbReference type="RefSeq" id="WP_368505026.1">
    <property type="nucleotide sequence ID" value="NZ_CP162551.1"/>
</dbReference>